<gene>
    <name evidence="3" type="ORF">ODALV1_LOCUS25371</name>
</gene>
<keyword evidence="2" id="KW-1133">Transmembrane helix</keyword>
<sequence>MLNTPDYITVQKEPVARTKKEIKKVLSNALKEERVKEYAWIPNQNSTPRIYGLPKILTDVIGKEIRRSTTLDLEYFPISKIPKYQCNYKDPSSTPTVGVYKLICVDCPSEYFGETGRDLLTRAAEHNIDIRNANTKESAVAEHVWNNNHRIDTNKIILVEPERKIFNHGQFNNITSVIFYILFALVVGNCCWKLWKKYKARTGPGHEASILWKRSPTERRNSLPQVPITNIGKIIPSATPPPLGIEAPCQRWTMATNNPFMNMAIPLNDIPLTHLHEDHQDENLAVVPLTLMNKDPGSNSIDSQNDSDSELGQIIVN</sequence>
<proteinExistence type="predicted"/>
<feature type="region of interest" description="Disordered" evidence="1">
    <location>
        <begin position="295"/>
        <end position="317"/>
    </location>
</feature>
<keyword evidence="4" id="KW-1185">Reference proteome</keyword>
<evidence type="ECO:0000256" key="2">
    <source>
        <dbReference type="SAM" id="Phobius"/>
    </source>
</evidence>
<feature type="transmembrane region" description="Helical" evidence="2">
    <location>
        <begin position="177"/>
        <end position="195"/>
    </location>
</feature>
<keyword evidence="2" id="KW-0812">Transmembrane</keyword>
<comment type="caution">
    <text evidence="3">The sequence shown here is derived from an EMBL/GenBank/DDBJ whole genome shotgun (WGS) entry which is preliminary data.</text>
</comment>
<dbReference type="Proteomes" id="UP001642540">
    <property type="component" value="Unassembled WGS sequence"/>
</dbReference>
<reference evidence="3 4" key="1">
    <citation type="submission" date="2024-08" db="EMBL/GenBank/DDBJ databases">
        <authorList>
            <person name="Cucini C."/>
            <person name="Frati F."/>
        </authorList>
    </citation>
    <scope>NUCLEOTIDE SEQUENCE [LARGE SCALE GENOMIC DNA]</scope>
</reference>
<keyword evidence="2" id="KW-0472">Membrane</keyword>
<name>A0ABP1RRS0_9HEXA</name>
<evidence type="ECO:0008006" key="5">
    <source>
        <dbReference type="Google" id="ProtNLM"/>
    </source>
</evidence>
<accession>A0ABP1RRS0</accession>
<evidence type="ECO:0000313" key="4">
    <source>
        <dbReference type="Proteomes" id="UP001642540"/>
    </source>
</evidence>
<protein>
    <recommendedName>
        <fullName evidence="5">GIY-YIG domain-containing protein</fullName>
    </recommendedName>
</protein>
<dbReference type="EMBL" id="CAXLJM020000103">
    <property type="protein sequence ID" value="CAL8134111.1"/>
    <property type="molecule type" value="Genomic_DNA"/>
</dbReference>
<evidence type="ECO:0000256" key="1">
    <source>
        <dbReference type="SAM" id="MobiDB-lite"/>
    </source>
</evidence>
<organism evidence="3 4">
    <name type="scientific">Orchesella dallaii</name>
    <dbReference type="NCBI Taxonomy" id="48710"/>
    <lineage>
        <taxon>Eukaryota</taxon>
        <taxon>Metazoa</taxon>
        <taxon>Ecdysozoa</taxon>
        <taxon>Arthropoda</taxon>
        <taxon>Hexapoda</taxon>
        <taxon>Collembola</taxon>
        <taxon>Entomobryomorpha</taxon>
        <taxon>Entomobryoidea</taxon>
        <taxon>Orchesellidae</taxon>
        <taxon>Orchesellinae</taxon>
        <taxon>Orchesella</taxon>
    </lineage>
</organism>
<evidence type="ECO:0000313" key="3">
    <source>
        <dbReference type="EMBL" id="CAL8134111.1"/>
    </source>
</evidence>